<dbReference type="GO" id="GO:0005524">
    <property type="term" value="F:ATP binding"/>
    <property type="evidence" value="ECO:0007669"/>
    <property type="project" value="UniProtKB-KW"/>
</dbReference>
<dbReference type="CDD" id="cd18793">
    <property type="entry name" value="SF2_C_SNF"/>
    <property type="match status" value="1"/>
</dbReference>
<keyword evidence="3" id="KW-0378">Hydrolase</keyword>
<dbReference type="GO" id="GO:0005694">
    <property type="term" value="C:chromosome"/>
    <property type="evidence" value="ECO:0007669"/>
    <property type="project" value="UniProtKB-ARBA"/>
</dbReference>
<feature type="compositionally biased region" description="Low complexity" evidence="9">
    <location>
        <begin position="137"/>
        <end position="146"/>
    </location>
</feature>
<protein>
    <submittedName>
        <fullName evidence="13">SNF2 family N-terminal domain-domain-containing protein</fullName>
    </submittedName>
</protein>
<dbReference type="PANTHER" id="PTHR10799">
    <property type="entry name" value="SNF2/RAD54 HELICASE FAMILY"/>
    <property type="match status" value="1"/>
</dbReference>
<dbReference type="SUPFAM" id="SSF52540">
    <property type="entry name" value="P-loop containing nucleoside triphosphate hydrolases"/>
    <property type="match status" value="2"/>
</dbReference>
<reference evidence="13 14" key="1">
    <citation type="submission" date="2016-07" db="EMBL/GenBank/DDBJ databases">
        <title>Pervasive Adenine N6-methylation of Active Genes in Fungi.</title>
        <authorList>
            <consortium name="DOE Joint Genome Institute"/>
            <person name="Mondo S.J."/>
            <person name="Dannebaum R.O."/>
            <person name="Kuo R.C."/>
            <person name="Labutti K."/>
            <person name="Haridas S."/>
            <person name="Kuo A."/>
            <person name="Salamov A."/>
            <person name="Ahrendt S.R."/>
            <person name="Lipzen A."/>
            <person name="Sullivan W."/>
            <person name="Andreopoulos W.B."/>
            <person name="Clum A."/>
            <person name="Lindquist E."/>
            <person name="Daum C."/>
            <person name="Ramamoorthy G.K."/>
            <person name="Gryganskyi A."/>
            <person name="Culley D."/>
            <person name="Magnuson J.K."/>
            <person name="James T.Y."/>
            <person name="O'Malley M.A."/>
            <person name="Stajich J.E."/>
            <person name="Spatafora J.W."/>
            <person name="Visel A."/>
            <person name="Grigoriev I.V."/>
        </authorList>
    </citation>
    <scope>NUCLEOTIDE SEQUENCE [LARGE SCALE GENOMIC DNA]</scope>
    <source>
        <strain evidence="13 14">NRRL 2496</strain>
    </source>
</reference>
<keyword evidence="14" id="KW-1185">Reference proteome</keyword>
<feature type="compositionally biased region" description="Basic and acidic residues" evidence="9">
    <location>
        <begin position="1133"/>
        <end position="1142"/>
    </location>
</feature>
<name>A0A1X2HM76_SYNRA</name>
<comment type="caution">
    <text evidence="13">The sequence shown here is derived from an EMBL/GenBank/DDBJ whole genome shotgun (WGS) entry which is preliminary data.</text>
</comment>
<keyword evidence="4" id="KW-0347">Helicase</keyword>
<dbReference type="InParanoid" id="A0A1X2HM76"/>
<dbReference type="FunFam" id="3.40.50.10810:FF:000008">
    <property type="entry name" value="Chromatin structure-remodeling complex subunit snf21"/>
    <property type="match status" value="1"/>
</dbReference>
<evidence type="ECO:0000256" key="7">
    <source>
        <dbReference type="ARBA" id="ARBA00023242"/>
    </source>
</evidence>
<proteinExistence type="predicted"/>
<dbReference type="Pfam" id="PF00176">
    <property type="entry name" value="SNF2-rel_dom"/>
    <property type="match status" value="1"/>
</dbReference>
<dbReference type="GO" id="GO:0060255">
    <property type="term" value="P:regulation of macromolecule metabolic process"/>
    <property type="evidence" value="ECO:0007669"/>
    <property type="project" value="UniProtKB-ARBA"/>
</dbReference>
<evidence type="ECO:0000259" key="11">
    <source>
        <dbReference type="PROSITE" id="PS51194"/>
    </source>
</evidence>
<sequence length="1180" mass="136931">MNPPSTSQPIDANVPPLDETLEKVSQRVRQLEADGEKEDGKNELSQLMAFLRILQQQQQHVQLIQQQFLQNASPEQQQQQIQALQQHLLQQAGGPQVTVPAGLPPGKGIPNNMFQQMLAYSLLSKNLGSLPNPAIVPQQLPQQQQQQPPPPPPPQSSQQDQPQLSQSQPSAEEPLPSVEEQRRRLGEKLVEAVRKQEKDHRLLMSMKFPDIQLEKHLTPMDLLSGQQRSHAHASRQQRLLLPDFVPAGLAPATVRLERDRRIEQRAQSRLEQLESHIEEDNGQNQPQTLGYLLDQYYKETVMTASSKRLQAIVEIKSLRLREKQAKLRLEVMKGMDEVNRIATSVDKTAYRKLIRQTLREAKMTEKLERQQRQDREKREKQKQLDYLQTVCNQGRELLSFHRGYQARLGKLGKAVLQYHSHVDREEQKRLDRRSKERIRALREDDEEAYMKLIDEAKDTRLTLLLKQTGTYLDSLTRAVVTQQNDPVHTYEEETSEEDLMGGPPDEETMLTDANGNKIDYFRMAHRIQEKVSQPKILSGGKLKEYQVKGLQWMVSLYNNRLNGILADEMGLGKTIQTISLITYLIEKKKQNGPFLIIVPLSTITNWDLEFEKWAPDVNKIVYKGTPEVRKSIHKNRIKNGDFQVLLTTFDYVIKDRPQLSKIKWVYIIIDEGHRMKNTQSKLTMVLRQYYASRYRLILTGTPLQNNLPELWALLNFILPKIFHSVQSFEEWFNTPFSNQGVPDKVELNEEEQLLIIKRLHKVLRPFLLRRLKKDVESELPDKVERVIKCKLSALQARLYSQMKRHGMLFAGDSGGSGRTSIKGLNNTIMQLRKICNHPFVFEEVERMVNPYKITNELLYRTSGKFELLDRILPKLRATGHRVLIFFQMTQIMDIMEDFCLLRDYRHLRLDGSTKSEDRSRLLEVFNAPDSPYFVFLLSTRAGGLGLNLQTADTVIIFDSDWNPHQDLQAQDRAHRIGQTKEVRIFRLITQNSVEETILARAQYKLDIDGKVIQAGKFDHRSTEEDREAFLRSLLEDKADEQDANEENEDLDDEELNLMLKRTDQEYATFTKMDLERQRATAEEWRRHYGDNHPPGAKPERLMQDWELPEIYRTDNEDIADEMTDTAQLGRGQRSREAIKYDDGMTEGQWLRQLERGSSPRKRAGGTPYPGDEGKKRTRLE</sequence>
<evidence type="ECO:0000256" key="4">
    <source>
        <dbReference type="ARBA" id="ARBA00022806"/>
    </source>
</evidence>
<evidence type="ECO:0000256" key="1">
    <source>
        <dbReference type="ARBA" id="ARBA00004123"/>
    </source>
</evidence>
<dbReference type="GO" id="GO:0004386">
    <property type="term" value="F:helicase activity"/>
    <property type="evidence" value="ECO:0007669"/>
    <property type="project" value="UniProtKB-KW"/>
</dbReference>
<evidence type="ECO:0000256" key="5">
    <source>
        <dbReference type="ARBA" id="ARBA00022840"/>
    </source>
</evidence>
<organism evidence="13 14">
    <name type="scientific">Syncephalastrum racemosum</name>
    <name type="common">Filamentous fungus</name>
    <dbReference type="NCBI Taxonomy" id="13706"/>
    <lineage>
        <taxon>Eukaryota</taxon>
        <taxon>Fungi</taxon>
        <taxon>Fungi incertae sedis</taxon>
        <taxon>Mucoromycota</taxon>
        <taxon>Mucoromycotina</taxon>
        <taxon>Mucoromycetes</taxon>
        <taxon>Mucorales</taxon>
        <taxon>Syncephalastraceae</taxon>
        <taxon>Syncephalastrum</taxon>
    </lineage>
</organism>
<feature type="compositionally biased region" description="Low complexity" evidence="9">
    <location>
        <begin position="156"/>
        <end position="170"/>
    </location>
</feature>
<evidence type="ECO:0000256" key="3">
    <source>
        <dbReference type="ARBA" id="ARBA00022801"/>
    </source>
</evidence>
<dbReference type="InterPro" id="IPR049730">
    <property type="entry name" value="SNF2/RAD54-like_C"/>
</dbReference>
<feature type="compositionally biased region" description="Basic and acidic residues" evidence="9">
    <location>
        <begin position="1171"/>
        <end position="1180"/>
    </location>
</feature>
<dbReference type="PROSITE" id="PS51204">
    <property type="entry name" value="HSA"/>
    <property type="match status" value="1"/>
</dbReference>
<evidence type="ECO:0000256" key="6">
    <source>
        <dbReference type="ARBA" id="ARBA00023117"/>
    </source>
</evidence>
<dbReference type="Pfam" id="PF14619">
    <property type="entry name" value="SnAC"/>
    <property type="match status" value="1"/>
</dbReference>
<dbReference type="Gene3D" id="1.20.5.170">
    <property type="match status" value="1"/>
</dbReference>
<evidence type="ECO:0000259" key="12">
    <source>
        <dbReference type="PROSITE" id="PS51204"/>
    </source>
</evidence>
<dbReference type="GO" id="GO:0005634">
    <property type="term" value="C:nucleus"/>
    <property type="evidence" value="ECO:0007669"/>
    <property type="project" value="UniProtKB-SubCell"/>
</dbReference>
<keyword evidence="6" id="KW-0103">Bromodomain</keyword>
<feature type="domain" description="Helicase ATP-binding" evidence="10">
    <location>
        <begin position="554"/>
        <end position="720"/>
    </location>
</feature>
<dbReference type="SMART" id="SM00487">
    <property type="entry name" value="DEXDc"/>
    <property type="match status" value="1"/>
</dbReference>
<feature type="coiled-coil region" evidence="8">
    <location>
        <begin position="256"/>
        <end position="283"/>
    </location>
</feature>
<dbReference type="InterPro" id="IPR014001">
    <property type="entry name" value="Helicase_ATP-bd"/>
</dbReference>
<feature type="domain" description="HSA" evidence="12">
    <location>
        <begin position="371"/>
        <end position="443"/>
    </location>
</feature>
<keyword evidence="2" id="KW-0547">Nucleotide-binding</keyword>
<keyword evidence="5" id="KW-0067">ATP-binding</keyword>
<dbReference type="SMART" id="SM01314">
    <property type="entry name" value="SnAC"/>
    <property type="match status" value="1"/>
</dbReference>
<dbReference type="SMART" id="SM00490">
    <property type="entry name" value="HELICc"/>
    <property type="match status" value="1"/>
</dbReference>
<dbReference type="Proteomes" id="UP000242180">
    <property type="component" value="Unassembled WGS sequence"/>
</dbReference>
<dbReference type="SMART" id="SM00573">
    <property type="entry name" value="HSA"/>
    <property type="match status" value="1"/>
</dbReference>
<dbReference type="FunCoup" id="A0A1X2HM76">
    <property type="interactions" value="801"/>
</dbReference>
<comment type="subcellular location">
    <subcellularLocation>
        <location evidence="1">Nucleus</location>
    </subcellularLocation>
</comment>
<dbReference type="InterPro" id="IPR001650">
    <property type="entry name" value="Helicase_C-like"/>
</dbReference>
<dbReference type="Pfam" id="PF00271">
    <property type="entry name" value="Helicase_C"/>
    <property type="match status" value="1"/>
</dbReference>
<evidence type="ECO:0000259" key="10">
    <source>
        <dbReference type="PROSITE" id="PS51192"/>
    </source>
</evidence>
<dbReference type="InterPro" id="IPR027417">
    <property type="entry name" value="P-loop_NTPase"/>
</dbReference>
<dbReference type="GO" id="GO:0006366">
    <property type="term" value="P:transcription by RNA polymerase II"/>
    <property type="evidence" value="ECO:0007669"/>
    <property type="project" value="UniProtKB-ARBA"/>
</dbReference>
<feature type="region of interest" description="Disordered" evidence="9">
    <location>
        <begin position="132"/>
        <end position="183"/>
    </location>
</feature>
<dbReference type="GO" id="GO:0006338">
    <property type="term" value="P:chromatin remodeling"/>
    <property type="evidence" value="ECO:0007669"/>
    <property type="project" value="UniProtKB-ARBA"/>
</dbReference>
<dbReference type="FunFam" id="3.40.50.300:FF:000843">
    <property type="entry name" value="Chromatin structure-remodeling complex subunit snf21"/>
    <property type="match status" value="1"/>
</dbReference>
<dbReference type="InterPro" id="IPR000330">
    <property type="entry name" value="SNF2_N"/>
</dbReference>
<evidence type="ECO:0000256" key="9">
    <source>
        <dbReference type="SAM" id="MobiDB-lite"/>
    </source>
</evidence>
<dbReference type="EMBL" id="MCGN01000002">
    <property type="protein sequence ID" value="ORZ00438.1"/>
    <property type="molecule type" value="Genomic_DNA"/>
</dbReference>
<dbReference type="AlphaFoldDB" id="A0A1X2HM76"/>
<dbReference type="Pfam" id="PF07529">
    <property type="entry name" value="HSA"/>
    <property type="match status" value="1"/>
</dbReference>
<dbReference type="GO" id="GO:0016787">
    <property type="term" value="F:hydrolase activity"/>
    <property type="evidence" value="ECO:0007669"/>
    <property type="project" value="UniProtKB-KW"/>
</dbReference>
<evidence type="ECO:0000256" key="2">
    <source>
        <dbReference type="ARBA" id="ARBA00022741"/>
    </source>
</evidence>
<keyword evidence="8" id="KW-0175">Coiled coil</keyword>
<dbReference type="CDD" id="cd17996">
    <property type="entry name" value="DEXHc_SMARCA2_SMARCA4"/>
    <property type="match status" value="1"/>
</dbReference>
<dbReference type="InterPro" id="IPR029295">
    <property type="entry name" value="SnAC"/>
</dbReference>
<dbReference type="GO" id="GO:1902494">
    <property type="term" value="C:catalytic complex"/>
    <property type="evidence" value="ECO:0007669"/>
    <property type="project" value="UniProtKB-ARBA"/>
</dbReference>
<dbReference type="GO" id="GO:0042393">
    <property type="term" value="F:histone binding"/>
    <property type="evidence" value="ECO:0007669"/>
    <property type="project" value="InterPro"/>
</dbReference>
<feature type="domain" description="Helicase C-terminal" evidence="11">
    <location>
        <begin position="867"/>
        <end position="1058"/>
    </location>
</feature>
<dbReference type="OMA" id="DYFRMAH"/>
<gene>
    <name evidence="13" type="ORF">BCR43DRAFT_485218</name>
</gene>
<dbReference type="InterPro" id="IPR014012">
    <property type="entry name" value="HSA_dom"/>
</dbReference>
<dbReference type="PROSITE" id="PS51192">
    <property type="entry name" value="HELICASE_ATP_BIND_1"/>
    <property type="match status" value="1"/>
</dbReference>
<dbReference type="Gene3D" id="3.40.50.300">
    <property type="entry name" value="P-loop containing nucleotide triphosphate hydrolases"/>
    <property type="match status" value="1"/>
</dbReference>
<evidence type="ECO:0000256" key="8">
    <source>
        <dbReference type="SAM" id="Coils"/>
    </source>
</evidence>
<keyword evidence="7" id="KW-0539">Nucleus</keyword>
<accession>A0A1X2HM76</accession>
<evidence type="ECO:0000313" key="14">
    <source>
        <dbReference type="Proteomes" id="UP000242180"/>
    </source>
</evidence>
<dbReference type="PROSITE" id="PS51194">
    <property type="entry name" value="HELICASE_CTER"/>
    <property type="match status" value="1"/>
</dbReference>
<dbReference type="OrthoDB" id="5857104at2759"/>
<dbReference type="Gene3D" id="3.40.50.10810">
    <property type="entry name" value="Tandem AAA-ATPase domain"/>
    <property type="match status" value="1"/>
</dbReference>
<evidence type="ECO:0000313" key="13">
    <source>
        <dbReference type="EMBL" id="ORZ00438.1"/>
    </source>
</evidence>
<dbReference type="STRING" id="13706.A0A1X2HM76"/>
<feature type="region of interest" description="Disordered" evidence="9">
    <location>
        <begin position="1127"/>
        <end position="1180"/>
    </location>
</feature>
<dbReference type="InterPro" id="IPR038718">
    <property type="entry name" value="SNF2-like_sf"/>
</dbReference>